<feature type="transmembrane region" description="Helical" evidence="1">
    <location>
        <begin position="120"/>
        <end position="144"/>
    </location>
</feature>
<feature type="transmembrane region" description="Helical" evidence="1">
    <location>
        <begin position="156"/>
        <end position="183"/>
    </location>
</feature>
<accession>A0A0E3X0V3</accession>
<dbReference type="STRING" id="1434104.MCMEM_1512"/>
<feature type="transmembrane region" description="Helical" evidence="1">
    <location>
        <begin position="210"/>
        <end position="237"/>
    </location>
</feature>
<proteinExistence type="predicted"/>
<sequence>MDNAKTGEAGVDDIPMDGDATNEIVTDTIEVSVFKKENKMACESGLCKVRAYMRGLVPEITVVVLLFILSGIAGYLYTAFNPASSDIALEGLEDLVELIMNMTPLEIMLFIFFNNAIKSLFAFILGLGFGLVPLIFVLSNGYILGVVTYLESQENGFTYIFLGIMPHGIIELPMILISAAMGVRMGINVINSMAGRYVDIKGEFRQGISIFFRFIMPMLLLAAGIETFITPVVIGLYTGVI</sequence>
<dbReference type="HOGENOM" id="CLU_099320_0_0_2"/>
<keyword evidence="3" id="KW-1185">Reference proteome</keyword>
<evidence type="ECO:0000313" key="3">
    <source>
        <dbReference type="Proteomes" id="UP000033048"/>
    </source>
</evidence>
<dbReference type="GeneID" id="24894072"/>
<keyword evidence="1" id="KW-0472">Membrane</keyword>
<gene>
    <name evidence="2" type="ORF">MCMEM_1512</name>
</gene>
<feature type="transmembrane region" description="Helical" evidence="1">
    <location>
        <begin position="60"/>
        <end position="80"/>
    </location>
</feature>
<dbReference type="PANTHER" id="PTHR35337:SF1">
    <property type="entry name" value="SLR1478 PROTEIN"/>
    <property type="match status" value="1"/>
</dbReference>
<dbReference type="Proteomes" id="UP000033048">
    <property type="component" value="Chromosome"/>
</dbReference>
<reference evidence="2 3" key="1">
    <citation type="submission" date="2014-07" db="EMBL/GenBank/DDBJ databases">
        <title>Methanogenic archaea and the global carbon cycle.</title>
        <authorList>
            <person name="Henriksen J.R."/>
            <person name="Luke J."/>
            <person name="Reinhart S."/>
            <person name="Benedict M.N."/>
            <person name="Youngblut N.D."/>
            <person name="Metcalf M.E."/>
            <person name="Whitaker R.J."/>
            <person name="Metcalf W.W."/>
        </authorList>
    </citation>
    <scope>NUCLEOTIDE SEQUENCE [LARGE SCALE GENOMIC DNA]</scope>
    <source>
        <strain evidence="2 3">MM1</strain>
    </source>
</reference>
<dbReference type="EMBL" id="CP009518">
    <property type="protein sequence ID" value="AKB85565.1"/>
    <property type="molecule type" value="Genomic_DNA"/>
</dbReference>
<organism evidence="2 3">
    <name type="scientific">Methanococcoides methylutens MM1</name>
    <dbReference type="NCBI Taxonomy" id="1434104"/>
    <lineage>
        <taxon>Archaea</taxon>
        <taxon>Methanobacteriati</taxon>
        <taxon>Methanobacteriota</taxon>
        <taxon>Stenosarchaea group</taxon>
        <taxon>Methanomicrobia</taxon>
        <taxon>Methanosarcinales</taxon>
        <taxon>Methanosarcinaceae</taxon>
        <taxon>Methanococcoides</taxon>
    </lineage>
</organism>
<dbReference type="PANTHER" id="PTHR35337">
    <property type="entry name" value="SLR1478 PROTEIN"/>
    <property type="match status" value="1"/>
</dbReference>
<dbReference type="Pfam" id="PF01944">
    <property type="entry name" value="SpoIIM"/>
    <property type="match status" value="1"/>
</dbReference>
<dbReference type="RefSeq" id="WP_231622058.1">
    <property type="nucleotide sequence ID" value="NZ_CP009518.1"/>
</dbReference>
<dbReference type="AlphaFoldDB" id="A0A0E3X0V3"/>
<feature type="transmembrane region" description="Helical" evidence="1">
    <location>
        <begin position="95"/>
        <end position="113"/>
    </location>
</feature>
<evidence type="ECO:0000256" key="1">
    <source>
        <dbReference type="SAM" id="Phobius"/>
    </source>
</evidence>
<keyword evidence="1" id="KW-0812">Transmembrane</keyword>
<keyword evidence="1" id="KW-1133">Transmembrane helix</keyword>
<dbReference type="KEGG" id="mmet:MCMEM_1512"/>
<protein>
    <submittedName>
        <fullName evidence="2">Stage II sporulation protein M</fullName>
    </submittedName>
</protein>
<name>A0A0E3X0V3_METMT</name>
<dbReference type="InterPro" id="IPR002798">
    <property type="entry name" value="SpoIIM-like"/>
</dbReference>
<evidence type="ECO:0000313" key="2">
    <source>
        <dbReference type="EMBL" id="AKB85565.1"/>
    </source>
</evidence>